<dbReference type="OrthoDB" id="9775208at2"/>
<organism evidence="3 4">
    <name type="scientific">Dickeya zeae (strain Ech586)</name>
    <name type="common">Dickeya dadantii (strain Ech586)</name>
    <dbReference type="NCBI Taxonomy" id="590409"/>
    <lineage>
        <taxon>Bacteria</taxon>
        <taxon>Pseudomonadati</taxon>
        <taxon>Pseudomonadota</taxon>
        <taxon>Gammaproteobacteria</taxon>
        <taxon>Enterobacterales</taxon>
        <taxon>Pectobacteriaceae</taxon>
        <taxon>Dickeya</taxon>
        <taxon>Dickeya parazeae</taxon>
    </lineage>
</organism>
<reference evidence="3" key="1">
    <citation type="submission" date="2009-12" db="EMBL/GenBank/DDBJ databases">
        <title>Complete sequence of Dickeya dadantii Ech586.</title>
        <authorList>
            <consortium name="US DOE Joint Genome Institute"/>
            <person name="Lucas S."/>
            <person name="Copeland A."/>
            <person name="Lapidus A."/>
            <person name="Glavina del Rio T."/>
            <person name="Tice H."/>
            <person name="Bruce D."/>
            <person name="Goodwin L."/>
            <person name="Pitluck S."/>
            <person name="Munk A.C."/>
            <person name="Brettin T."/>
            <person name="Detter J.C."/>
            <person name="Han C."/>
            <person name="Tapia R."/>
            <person name="Larimer F."/>
            <person name="Land M."/>
            <person name="Hauser L."/>
            <person name="Kyrpides N."/>
            <person name="Mikhailova N."/>
            <person name="Balakrishnan V."/>
            <person name="Glasner J."/>
            <person name="Perna N.T."/>
        </authorList>
    </citation>
    <scope>NUCLEOTIDE SEQUENCE [LARGE SCALE GENOMIC DNA]</scope>
    <source>
        <strain evidence="3">Ech586</strain>
    </source>
</reference>
<dbReference type="STRING" id="590409.Dd586_0668"/>
<dbReference type="AlphaFoldDB" id="D2BSE2"/>
<dbReference type="Gene3D" id="3.40.50.2000">
    <property type="entry name" value="Glycogen Phosphorylase B"/>
    <property type="match status" value="2"/>
</dbReference>
<dbReference type="Pfam" id="PF00534">
    <property type="entry name" value="Glycos_transf_1"/>
    <property type="match status" value="1"/>
</dbReference>
<dbReference type="SUPFAM" id="SSF53756">
    <property type="entry name" value="UDP-Glycosyltransferase/glycogen phosphorylase"/>
    <property type="match status" value="1"/>
</dbReference>
<evidence type="ECO:0000259" key="2">
    <source>
        <dbReference type="Pfam" id="PF00534"/>
    </source>
</evidence>
<dbReference type="PANTHER" id="PTHR46401">
    <property type="entry name" value="GLYCOSYLTRANSFERASE WBBK-RELATED"/>
    <property type="match status" value="1"/>
</dbReference>
<dbReference type="GO" id="GO:0009103">
    <property type="term" value="P:lipopolysaccharide biosynthetic process"/>
    <property type="evidence" value="ECO:0007669"/>
    <property type="project" value="TreeGrafter"/>
</dbReference>
<keyword evidence="4" id="KW-1185">Reference proteome</keyword>
<feature type="domain" description="Glycosyl transferase family 1" evidence="2">
    <location>
        <begin position="154"/>
        <end position="303"/>
    </location>
</feature>
<dbReference type="InterPro" id="IPR001296">
    <property type="entry name" value="Glyco_trans_1"/>
</dbReference>
<dbReference type="HOGENOM" id="CLU_061541_1_0_6"/>
<accession>D2BSE2</accession>
<gene>
    <name evidence="3" type="ordered locus">Dd586_0668</name>
</gene>
<dbReference type="EMBL" id="CP001836">
    <property type="protein sequence ID" value="ACZ75561.1"/>
    <property type="molecule type" value="Genomic_DNA"/>
</dbReference>
<protein>
    <submittedName>
        <fullName evidence="3">Glycosyl transferase group 1</fullName>
    </submittedName>
</protein>
<evidence type="ECO:0000313" key="3">
    <source>
        <dbReference type="EMBL" id="ACZ75561.1"/>
    </source>
</evidence>
<keyword evidence="1 3" id="KW-0808">Transferase</keyword>
<dbReference type="CAZy" id="GT4">
    <property type="family name" value="Glycosyltransferase Family 4"/>
</dbReference>
<evidence type="ECO:0000256" key="1">
    <source>
        <dbReference type="ARBA" id="ARBA00022679"/>
    </source>
</evidence>
<proteinExistence type="predicted"/>
<dbReference type="Proteomes" id="UP000001446">
    <property type="component" value="Chromosome"/>
</dbReference>
<dbReference type="KEGG" id="ddc:Dd586_0668"/>
<dbReference type="PANTHER" id="PTHR46401:SF2">
    <property type="entry name" value="GLYCOSYLTRANSFERASE WBBK-RELATED"/>
    <property type="match status" value="1"/>
</dbReference>
<name>D2BSE2_DICZ5</name>
<dbReference type="eggNOG" id="COG0438">
    <property type="taxonomic scope" value="Bacteria"/>
</dbReference>
<evidence type="ECO:0000313" key="4">
    <source>
        <dbReference type="Proteomes" id="UP000001446"/>
    </source>
</evidence>
<dbReference type="GO" id="GO:0016757">
    <property type="term" value="F:glycosyltransferase activity"/>
    <property type="evidence" value="ECO:0007669"/>
    <property type="project" value="InterPro"/>
</dbReference>
<sequence length="327" mass="36798">MKIYFNTYSAAFQCPGGGEIQLLKSKEALERRGHEVILFNQWEHSLEDADVLHHFSVQGGSYNICAYAHNHKIPLVVSPILWLGEHISQYPMGEIGFALSLADVICPNSIAEVERFFPHFDVPEDRYHVTHNGVDSTFFERVSPELFLSRFGIDKTFVLCVGNIENRKNQSALLEAANILGVHVILIGNIRDAEYYNDLERRFQGGFSYLGYLEHDSDMLRSAYSACRAFALPSLLETPGLAALEAAAAGVPLVITQEGCTEEYFGSKAFYVDPNSSEDIAAKLALAMEQDRERSELVERVRQFSWDRVAEELEQAYLKALSTKSHH</sequence>
<dbReference type="RefSeq" id="WP_012883406.1">
    <property type="nucleotide sequence ID" value="NC_013592.1"/>
</dbReference>